<keyword evidence="3" id="KW-1185">Reference proteome</keyword>
<dbReference type="PANTHER" id="PTHR46438">
    <property type="entry name" value="ALPHA/BETA-HYDROLASES SUPERFAMILY PROTEIN"/>
    <property type="match status" value="1"/>
</dbReference>
<dbReference type="EMBL" id="JBHFFA010000007">
    <property type="protein sequence ID" value="KAL2612600.1"/>
    <property type="molecule type" value="Genomic_DNA"/>
</dbReference>
<proteinExistence type="predicted"/>
<comment type="caution">
    <text evidence="2">The sequence shown here is derived from an EMBL/GenBank/DDBJ whole genome shotgun (WGS) entry which is preliminary data.</text>
</comment>
<protein>
    <recommendedName>
        <fullName evidence="1">AB hydrolase-1 domain-containing protein</fullName>
    </recommendedName>
</protein>
<gene>
    <name evidence="2" type="ORF">R1flu_024292</name>
</gene>
<sequence length="440" mass="47155">MAAVASTICSCSISFLASQSFSSSKKSIRNTLVGCSNSKLSCCGRSASFAGVPVGGSSSFRRDGNFEFLVKASASESEEVKTENEELVDETLDTPEGTAAATVAFRTEGVTAVEKVVELAKQSSQVENEDAVSTEEKSFIGPELAAIYANCKRWNWRGHSINYVSQGSGPAVLLVHGFGASIGHWRKNIGVLAKTNTVYAIDLLGFGASDKPLGFKYTMETWAELLVDFLKEIVVSPVVLVGNSIGSLACLIASAEAPAGTVRGTVLINCAGGMNNKAVTEDWRLKLLLPILLLIEFILSIPALATRIFNNIKSRENLRNVLQSVYKNKEAVDDELIEVIRKPAEDAGALNAFITINAGPPGPKPQTLLPKISHPVLILWGDDDPFTPLDGPVGKWITAYAASTPNVQLNVLPNVGHCPQDDRPELVHEKLVPWLTSVFA</sequence>
<dbReference type="InterPro" id="IPR000073">
    <property type="entry name" value="AB_hydrolase_1"/>
</dbReference>
<reference evidence="2 3" key="1">
    <citation type="submission" date="2024-09" db="EMBL/GenBank/DDBJ databases">
        <title>Chromosome-scale assembly of Riccia fluitans.</title>
        <authorList>
            <person name="Paukszto L."/>
            <person name="Sawicki J."/>
            <person name="Karawczyk K."/>
            <person name="Piernik-Szablinska J."/>
            <person name="Szczecinska M."/>
            <person name="Mazdziarz M."/>
        </authorList>
    </citation>
    <scope>NUCLEOTIDE SEQUENCE [LARGE SCALE GENOMIC DNA]</scope>
    <source>
        <strain evidence="2">Rf_01</strain>
        <tissue evidence="2">Aerial parts of the thallus</tissue>
    </source>
</reference>
<dbReference type="FunFam" id="3.40.50.1820:FF:000174">
    <property type="entry name" value="Predicted protein"/>
    <property type="match status" value="1"/>
</dbReference>
<evidence type="ECO:0000259" key="1">
    <source>
        <dbReference type="Pfam" id="PF12697"/>
    </source>
</evidence>
<name>A0ABD1XUH7_9MARC</name>
<evidence type="ECO:0000313" key="3">
    <source>
        <dbReference type="Proteomes" id="UP001605036"/>
    </source>
</evidence>
<dbReference type="Gene3D" id="3.40.50.1820">
    <property type="entry name" value="alpha/beta hydrolase"/>
    <property type="match status" value="1"/>
</dbReference>
<dbReference type="AlphaFoldDB" id="A0ABD1XUH7"/>
<accession>A0ABD1XUH7</accession>
<dbReference type="InterPro" id="IPR029058">
    <property type="entry name" value="AB_hydrolase_fold"/>
</dbReference>
<dbReference type="SUPFAM" id="SSF53474">
    <property type="entry name" value="alpha/beta-Hydrolases"/>
    <property type="match status" value="1"/>
</dbReference>
<dbReference type="Pfam" id="PF12697">
    <property type="entry name" value="Abhydrolase_6"/>
    <property type="match status" value="1"/>
</dbReference>
<organism evidence="2 3">
    <name type="scientific">Riccia fluitans</name>
    <dbReference type="NCBI Taxonomy" id="41844"/>
    <lineage>
        <taxon>Eukaryota</taxon>
        <taxon>Viridiplantae</taxon>
        <taxon>Streptophyta</taxon>
        <taxon>Embryophyta</taxon>
        <taxon>Marchantiophyta</taxon>
        <taxon>Marchantiopsida</taxon>
        <taxon>Marchantiidae</taxon>
        <taxon>Marchantiales</taxon>
        <taxon>Ricciaceae</taxon>
        <taxon>Riccia</taxon>
    </lineage>
</organism>
<dbReference type="Proteomes" id="UP001605036">
    <property type="component" value="Unassembled WGS sequence"/>
</dbReference>
<dbReference type="PRINTS" id="PR00111">
    <property type="entry name" value="ABHYDROLASE"/>
</dbReference>
<evidence type="ECO:0000313" key="2">
    <source>
        <dbReference type="EMBL" id="KAL2612600.1"/>
    </source>
</evidence>
<dbReference type="PANTHER" id="PTHR46438:SF7">
    <property type="entry name" value="ALPHA_BETA-HYDROLASES SUPERFAMILY PROTEIN"/>
    <property type="match status" value="1"/>
</dbReference>
<feature type="domain" description="AB hydrolase-1" evidence="1">
    <location>
        <begin position="172"/>
        <end position="428"/>
    </location>
</feature>